<sequence>MACISFWLGSLCLVIKICTIYPYLVDIYRLFLRSAIPFSYFSASWIVFLCRPEIFGIPSVLFAHCSRCRHVAASGIAGLAKRGSAFIYTLIFVFVLFKSSIDIIS</sequence>
<keyword evidence="1" id="KW-1133">Transmembrane helix</keyword>
<evidence type="ECO:0000313" key="3">
    <source>
        <dbReference type="Proteomes" id="UP000593562"/>
    </source>
</evidence>
<organism evidence="2 3">
    <name type="scientific">Tripterygium wilfordii</name>
    <name type="common">Thunder God vine</name>
    <dbReference type="NCBI Taxonomy" id="458696"/>
    <lineage>
        <taxon>Eukaryota</taxon>
        <taxon>Viridiplantae</taxon>
        <taxon>Streptophyta</taxon>
        <taxon>Embryophyta</taxon>
        <taxon>Tracheophyta</taxon>
        <taxon>Spermatophyta</taxon>
        <taxon>Magnoliopsida</taxon>
        <taxon>eudicotyledons</taxon>
        <taxon>Gunneridae</taxon>
        <taxon>Pentapetalae</taxon>
        <taxon>rosids</taxon>
        <taxon>fabids</taxon>
        <taxon>Celastrales</taxon>
        <taxon>Celastraceae</taxon>
        <taxon>Tripterygium</taxon>
    </lineage>
</organism>
<gene>
    <name evidence="2" type="ORF">HS088_TW10G00696</name>
</gene>
<keyword evidence="3" id="KW-1185">Reference proteome</keyword>
<dbReference type="EMBL" id="JAAARO010000010">
    <property type="protein sequence ID" value="KAF5741692.1"/>
    <property type="molecule type" value="Genomic_DNA"/>
</dbReference>
<evidence type="ECO:0000313" key="2">
    <source>
        <dbReference type="EMBL" id="KAF5741692.1"/>
    </source>
</evidence>
<dbReference type="InParanoid" id="A0A7J7D5U3"/>
<name>A0A7J7D5U3_TRIWF</name>
<keyword evidence="1" id="KW-0812">Transmembrane</keyword>
<accession>A0A7J7D5U3</accession>
<keyword evidence="1" id="KW-0472">Membrane</keyword>
<feature type="transmembrane region" description="Helical" evidence="1">
    <location>
        <begin position="6"/>
        <end position="24"/>
    </location>
</feature>
<protein>
    <submittedName>
        <fullName evidence="2">Uncharacterized protein</fullName>
    </submittedName>
</protein>
<evidence type="ECO:0000256" key="1">
    <source>
        <dbReference type="SAM" id="Phobius"/>
    </source>
</evidence>
<proteinExistence type="predicted"/>
<comment type="caution">
    <text evidence="2">The sequence shown here is derived from an EMBL/GenBank/DDBJ whole genome shotgun (WGS) entry which is preliminary data.</text>
</comment>
<reference evidence="2 3" key="1">
    <citation type="journal article" date="2020" name="Nat. Commun.">
        <title>Genome of Tripterygium wilfordii and identification of cytochrome P450 involved in triptolide biosynthesis.</title>
        <authorList>
            <person name="Tu L."/>
            <person name="Su P."/>
            <person name="Zhang Z."/>
            <person name="Gao L."/>
            <person name="Wang J."/>
            <person name="Hu T."/>
            <person name="Zhou J."/>
            <person name="Zhang Y."/>
            <person name="Zhao Y."/>
            <person name="Liu Y."/>
            <person name="Song Y."/>
            <person name="Tong Y."/>
            <person name="Lu Y."/>
            <person name="Yang J."/>
            <person name="Xu C."/>
            <person name="Jia M."/>
            <person name="Peters R.J."/>
            <person name="Huang L."/>
            <person name="Gao W."/>
        </authorList>
    </citation>
    <scope>NUCLEOTIDE SEQUENCE [LARGE SCALE GENOMIC DNA]</scope>
    <source>
        <strain evidence="3">cv. XIE 37</strain>
        <tissue evidence="2">Leaf</tissue>
    </source>
</reference>
<feature type="transmembrane region" description="Helical" evidence="1">
    <location>
        <begin position="85"/>
        <end position="104"/>
    </location>
</feature>
<dbReference type="Proteomes" id="UP000593562">
    <property type="component" value="Unassembled WGS sequence"/>
</dbReference>
<dbReference type="AlphaFoldDB" id="A0A7J7D5U3"/>